<evidence type="ECO:0000256" key="5">
    <source>
        <dbReference type="ARBA" id="ARBA00022782"/>
    </source>
</evidence>
<dbReference type="AlphaFoldDB" id="A0A8J6EQ62"/>
<dbReference type="InterPro" id="IPR009685">
    <property type="entry name" value="MEA1"/>
</dbReference>
<evidence type="ECO:0000256" key="1">
    <source>
        <dbReference type="ARBA" id="ARBA00002540"/>
    </source>
</evidence>
<dbReference type="GO" id="GO:0007283">
    <property type="term" value="P:spermatogenesis"/>
    <property type="evidence" value="ECO:0007669"/>
    <property type="project" value="UniProtKB-KW"/>
</dbReference>
<dbReference type="GO" id="GO:0030154">
    <property type="term" value="P:cell differentiation"/>
    <property type="evidence" value="ECO:0007669"/>
    <property type="project" value="UniProtKB-KW"/>
</dbReference>
<comment type="function">
    <text evidence="1">May play an important role in spermatogenesis and/or testis development.</text>
</comment>
<keyword evidence="6" id="KW-0744">Spermatogenesis</keyword>
<feature type="region of interest" description="Disordered" evidence="7">
    <location>
        <begin position="34"/>
        <end position="91"/>
    </location>
</feature>
<organism evidence="8 9">
    <name type="scientific">Eleutherodactylus coqui</name>
    <name type="common">Puerto Rican coqui</name>
    <dbReference type="NCBI Taxonomy" id="57060"/>
    <lineage>
        <taxon>Eukaryota</taxon>
        <taxon>Metazoa</taxon>
        <taxon>Chordata</taxon>
        <taxon>Craniata</taxon>
        <taxon>Vertebrata</taxon>
        <taxon>Euteleostomi</taxon>
        <taxon>Amphibia</taxon>
        <taxon>Batrachia</taxon>
        <taxon>Anura</taxon>
        <taxon>Neobatrachia</taxon>
        <taxon>Hyloidea</taxon>
        <taxon>Eleutherodactylidae</taxon>
        <taxon>Eleutherodactylinae</taxon>
        <taxon>Eleutherodactylus</taxon>
        <taxon>Eleutherodactylus</taxon>
    </lineage>
</organism>
<sequence>MPHSAGSSCPMITLSAGSNCCGRTLLLSRLIKAPADPRMGPERILPNQSEDLGEPQEPPIEWSGGEEEDDEEVQNGYQYQPLNQDPEDGAQTENDLQERLQAMRLHLPDPPVDSEDEDDGVAAQNSIPMDADHVELVKRTMAAVKLPTLSVPVWAQQLSDADWEHLVHQTIQSRSASALGKK</sequence>
<evidence type="ECO:0000313" key="9">
    <source>
        <dbReference type="Proteomes" id="UP000770717"/>
    </source>
</evidence>
<reference evidence="8" key="1">
    <citation type="thesis" date="2020" institute="ProQuest LLC" country="789 East Eisenhower Parkway, Ann Arbor, MI, USA">
        <title>Comparative Genomics and Chromosome Evolution.</title>
        <authorList>
            <person name="Mudd A.B."/>
        </authorList>
    </citation>
    <scope>NUCLEOTIDE SEQUENCE</scope>
    <source>
        <strain evidence="8">HN-11 Male</strain>
        <tissue evidence="8">Kidney and liver</tissue>
    </source>
</reference>
<evidence type="ECO:0000313" key="8">
    <source>
        <dbReference type="EMBL" id="KAG9472814.1"/>
    </source>
</evidence>
<name>A0A8J6EQ62_ELECQ</name>
<keyword evidence="3" id="KW-0217">Developmental protein</keyword>
<accession>A0A8J6EQ62</accession>
<dbReference type="EMBL" id="WNTK01000034">
    <property type="protein sequence ID" value="KAG9472814.1"/>
    <property type="molecule type" value="Genomic_DNA"/>
</dbReference>
<dbReference type="Pfam" id="PF06910">
    <property type="entry name" value="MEA1"/>
    <property type="match status" value="1"/>
</dbReference>
<evidence type="ECO:0000256" key="6">
    <source>
        <dbReference type="ARBA" id="ARBA00022871"/>
    </source>
</evidence>
<dbReference type="OrthoDB" id="5593200at2759"/>
<proteinExistence type="predicted"/>
<comment type="caution">
    <text evidence="8">The sequence shown here is derived from an EMBL/GenBank/DDBJ whole genome shotgun (WGS) entry which is preliminary data.</text>
</comment>
<dbReference type="PANTHER" id="PTHR17005">
    <property type="entry name" value="MALE-ENHANCED ANTIGEN-1"/>
    <property type="match status" value="1"/>
</dbReference>
<protein>
    <recommendedName>
        <fullName evidence="2">Male-enhanced antigen 1</fullName>
    </recommendedName>
</protein>
<keyword evidence="4" id="KW-0597">Phosphoprotein</keyword>
<feature type="compositionally biased region" description="Acidic residues" evidence="7">
    <location>
        <begin position="64"/>
        <end position="73"/>
    </location>
</feature>
<gene>
    <name evidence="8" type="ORF">GDO78_016754</name>
</gene>
<evidence type="ECO:0000256" key="4">
    <source>
        <dbReference type="ARBA" id="ARBA00022553"/>
    </source>
</evidence>
<dbReference type="Proteomes" id="UP000770717">
    <property type="component" value="Unassembled WGS sequence"/>
</dbReference>
<keyword evidence="5" id="KW-0221">Differentiation</keyword>
<evidence type="ECO:0000256" key="7">
    <source>
        <dbReference type="SAM" id="MobiDB-lite"/>
    </source>
</evidence>
<keyword evidence="9" id="KW-1185">Reference proteome</keyword>
<evidence type="ECO:0000256" key="2">
    <source>
        <dbReference type="ARBA" id="ARBA00022245"/>
    </source>
</evidence>
<evidence type="ECO:0000256" key="3">
    <source>
        <dbReference type="ARBA" id="ARBA00022473"/>
    </source>
</evidence>